<protein>
    <recommendedName>
        <fullName evidence="4">F-box domain-containing protein</fullName>
    </recommendedName>
</protein>
<feature type="region of interest" description="Disordered" evidence="1">
    <location>
        <begin position="160"/>
        <end position="179"/>
    </location>
</feature>
<dbReference type="RefSeq" id="XP_033587690.1">
    <property type="nucleotide sequence ID" value="XM_033729928.1"/>
</dbReference>
<evidence type="ECO:0000313" key="2">
    <source>
        <dbReference type="EMBL" id="KAF2481120.1"/>
    </source>
</evidence>
<evidence type="ECO:0000313" key="3">
    <source>
        <dbReference type="Proteomes" id="UP000799767"/>
    </source>
</evidence>
<gene>
    <name evidence="2" type="ORF">BDY17DRAFT_183018</name>
</gene>
<accession>A0A6A6PM14</accession>
<dbReference type="Proteomes" id="UP000799767">
    <property type="component" value="Unassembled WGS sequence"/>
</dbReference>
<name>A0A6A6PM14_9PEZI</name>
<keyword evidence="3" id="KW-1185">Reference proteome</keyword>
<reference evidence="2" key="1">
    <citation type="journal article" date="2020" name="Stud. Mycol.">
        <title>101 Dothideomycetes genomes: a test case for predicting lifestyles and emergence of pathogens.</title>
        <authorList>
            <person name="Haridas S."/>
            <person name="Albert R."/>
            <person name="Binder M."/>
            <person name="Bloem J."/>
            <person name="Labutti K."/>
            <person name="Salamov A."/>
            <person name="Andreopoulos B."/>
            <person name="Baker S."/>
            <person name="Barry K."/>
            <person name="Bills G."/>
            <person name="Bluhm B."/>
            <person name="Cannon C."/>
            <person name="Castanera R."/>
            <person name="Culley D."/>
            <person name="Daum C."/>
            <person name="Ezra D."/>
            <person name="Gonzalez J."/>
            <person name="Henrissat B."/>
            <person name="Kuo A."/>
            <person name="Liang C."/>
            <person name="Lipzen A."/>
            <person name="Lutzoni F."/>
            <person name="Magnuson J."/>
            <person name="Mondo S."/>
            <person name="Nolan M."/>
            <person name="Ohm R."/>
            <person name="Pangilinan J."/>
            <person name="Park H.-J."/>
            <person name="Ramirez L."/>
            <person name="Alfaro M."/>
            <person name="Sun H."/>
            <person name="Tritt A."/>
            <person name="Yoshinaga Y."/>
            <person name="Zwiers L.-H."/>
            <person name="Turgeon B."/>
            <person name="Goodwin S."/>
            <person name="Spatafora J."/>
            <person name="Crous P."/>
            <person name="Grigoriev I."/>
        </authorList>
    </citation>
    <scope>NUCLEOTIDE SEQUENCE</scope>
    <source>
        <strain evidence="2">CBS 113389</strain>
    </source>
</reference>
<proteinExistence type="predicted"/>
<organism evidence="2 3">
    <name type="scientific">Neohortaea acidophila</name>
    <dbReference type="NCBI Taxonomy" id="245834"/>
    <lineage>
        <taxon>Eukaryota</taxon>
        <taxon>Fungi</taxon>
        <taxon>Dikarya</taxon>
        <taxon>Ascomycota</taxon>
        <taxon>Pezizomycotina</taxon>
        <taxon>Dothideomycetes</taxon>
        <taxon>Dothideomycetidae</taxon>
        <taxon>Mycosphaerellales</taxon>
        <taxon>Teratosphaeriaceae</taxon>
        <taxon>Neohortaea</taxon>
    </lineage>
</organism>
<dbReference type="GeneID" id="54470930"/>
<sequence length="179" mass="20500">MEALALLMAVFDRNEEMMKEEQAEPPTSSTTSFSLLDLPPEIWSRICHYAITPDKLTVFPTLTNDPAYWKKCLAQPSITRTCRAIRAECLAAFYGDLVVLYRAEWPSYSLRQWLKAIGGMNREHVAIYDFDSVLDRTEGAKFRFVRGSQYWERCVGMAEVDDSDGEDGSELESEDEDDF</sequence>
<dbReference type="AlphaFoldDB" id="A0A6A6PM14"/>
<evidence type="ECO:0008006" key="4">
    <source>
        <dbReference type="Google" id="ProtNLM"/>
    </source>
</evidence>
<dbReference type="OrthoDB" id="3646601at2759"/>
<dbReference type="EMBL" id="MU001638">
    <property type="protein sequence ID" value="KAF2481120.1"/>
    <property type="molecule type" value="Genomic_DNA"/>
</dbReference>
<evidence type="ECO:0000256" key="1">
    <source>
        <dbReference type="SAM" id="MobiDB-lite"/>
    </source>
</evidence>